<dbReference type="InterPro" id="IPR029016">
    <property type="entry name" value="GAF-like_dom_sf"/>
</dbReference>
<comment type="caution">
    <text evidence="4">The sequence shown here is derived from an EMBL/GenBank/DDBJ whole genome shotgun (WGS) entry which is preliminary data.</text>
</comment>
<accession>A0A2P6ARJ2</accession>
<dbReference type="InterPro" id="IPR003661">
    <property type="entry name" value="HisK_dim/P_dom"/>
</dbReference>
<gene>
    <name evidence="4" type="ORF">C5O18_07305</name>
</gene>
<feature type="non-terminal residue" evidence="4">
    <location>
        <position position="227"/>
    </location>
</feature>
<sequence>MQAAKIPYNQYHHPKLADPGRLAALHATGLLGSPPEASFDRFTRLASMLLDTPFTAISLIDLDDVFIKSQSGALEGACNKPVNETFCQHTVGSAEPLVINDTRLNELVCDNPAVQAGALSYLAIPLVTDQGHTLGTLCAVEGEPRQWSARDIHIMTDLAASVMIEIELRQLTSRLLGQYNQLRATELQRDEMVHMLVHDLRNPLTSLLAGLHLIDGVSPLDPGQQQA</sequence>
<dbReference type="InterPro" id="IPR036097">
    <property type="entry name" value="HisK_dim/P_sf"/>
</dbReference>
<dbReference type="InterPro" id="IPR003018">
    <property type="entry name" value="GAF"/>
</dbReference>
<comment type="catalytic activity">
    <reaction evidence="1">
        <text>ATP + protein L-histidine = ADP + protein N-phospho-L-histidine.</text>
        <dbReference type="EC" id="2.7.13.3"/>
    </reaction>
</comment>
<dbReference type="Gene3D" id="1.10.287.130">
    <property type="match status" value="1"/>
</dbReference>
<dbReference type="SUPFAM" id="SSF55781">
    <property type="entry name" value="GAF domain-like"/>
    <property type="match status" value="1"/>
</dbReference>
<feature type="domain" description="GAF" evidence="3">
    <location>
        <begin position="34"/>
        <end position="176"/>
    </location>
</feature>
<organism evidence="4 5">
    <name type="scientific">Amnimonas aquatica</name>
    <dbReference type="NCBI Taxonomy" id="2094561"/>
    <lineage>
        <taxon>Bacteria</taxon>
        <taxon>Pseudomonadati</taxon>
        <taxon>Pseudomonadota</taxon>
        <taxon>Gammaproteobacteria</taxon>
        <taxon>Moraxellales</taxon>
        <taxon>Moraxellaceae</taxon>
        <taxon>Amnimonas</taxon>
    </lineage>
</organism>
<dbReference type="RefSeq" id="WP_146089271.1">
    <property type="nucleotide sequence ID" value="NZ_PTQZ01000175.1"/>
</dbReference>
<dbReference type="EC" id="2.7.13.3" evidence="2"/>
<dbReference type="PANTHER" id="PTHR43102">
    <property type="entry name" value="SLR1143 PROTEIN"/>
    <property type="match status" value="1"/>
</dbReference>
<dbReference type="PANTHER" id="PTHR43102:SF2">
    <property type="entry name" value="GAF DOMAIN-CONTAINING PROTEIN"/>
    <property type="match status" value="1"/>
</dbReference>
<reference evidence="5" key="1">
    <citation type="submission" date="2018-02" db="EMBL/GenBank/DDBJ databases">
        <title>Genome sequencing of Solimonas sp. HR-BB.</title>
        <authorList>
            <person name="Lee Y."/>
            <person name="Jeon C.O."/>
        </authorList>
    </citation>
    <scope>NUCLEOTIDE SEQUENCE [LARGE SCALE GENOMIC DNA]</scope>
    <source>
        <strain evidence="5">HR-E</strain>
    </source>
</reference>
<proteinExistence type="predicted"/>
<dbReference type="SUPFAM" id="SSF47384">
    <property type="entry name" value="Homodimeric domain of signal transducing histidine kinase"/>
    <property type="match status" value="1"/>
</dbReference>
<dbReference type="Gene3D" id="3.30.450.40">
    <property type="match status" value="1"/>
</dbReference>
<evidence type="ECO:0000256" key="1">
    <source>
        <dbReference type="ARBA" id="ARBA00000085"/>
    </source>
</evidence>
<dbReference type="CDD" id="cd00082">
    <property type="entry name" value="HisKA"/>
    <property type="match status" value="1"/>
</dbReference>
<dbReference type="GO" id="GO:0000155">
    <property type="term" value="F:phosphorelay sensor kinase activity"/>
    <property type="evidence" value="ECO:0007669"/>
    <property type="project" value="InterPro"/>
</dbReference>
<protein>
    <recommendedName>
        <fullName evidence="2">histidine kinase</fullName>
        <ecNumber evidence="2">2.7.13.3</ecNumber>
    </recommendedName>
</protein>
<keyword evidence="5" id="KW-1185">Reference proteome</keyword>
<dbReference type="EMBL" id="PTQZ01000175">
    <property type="protein sequence ID" value="PQA37865.1"/>
    <property type="molecule type" value="Genomic_DNA"/>
</dbReference>
<evidence type="ECO:0000313" key="5">
    <source>
        <dbReference type="Proteomes" id="UP000243900"/>
    </source>
</evidence>
<evidence type="ECO:0000259" key="3">
    <source>
        <dbReference type="SMART" id="SM00065"/>
    </source>
</evidence>
<dbReference type="Proteomes" id="UP000243900">
    <property type="component" value="Unassembled WGS sequence"/>
</dbReference>
<name>A0A2P6ARJ2_9GAMM</name>
<dbReference type="OrthoDB" id="9797243at2"/>
<evidence type="ECO:0000313" key="4">
    <source>
        <dbReference type="EMBL" id="PQA37865.1"/>
    </source>
</evidence>
<dbReference type="SMART" id="SM00065">
    <property type="entry name" value="GAF"/>
    <property type="match status" value="1"/>
</dbReference>
<evidence type="ECO:0000256" key="2">
    <source>
        <dbReference type="ARBA" id="ARBA00012438"/>
    </source>
</evidence>
<dbReference type="AlphaFoldDB" id="A0A2P6ARJ2"/>
<dbReference type="Pfam" id="PF01590">
    <property type="entry name" value="GAF"/>
    <property type="match status" value="1"/>
</dbReference>